<feature type="transmembrane region" description="Helical" evidence="1">
    <location>
        <begin position="182"/>
        <end position="200"/>
    </location>
</feature>
<proteinExistence type="predicted"/>
<accession>A0A2I1IM40</accession>
<protein>
    <submittedName>
        <fullName evidence="3">DUF2318 domain-containing protein</fullName>
    </submittedName>
</protein>
<gene>
    <name evidence="3" type="ORF">CYJ19_07160</name>
</gene>
<keyword evidence="1" id="KW-0812">Transmembrane</keyword>
<sequence>MIIVHLYSIVRFDRQHLTLTTLEPTIALGVATLVLLWLGGLKTLRALPLSPTDRPVGRTLAVAARLCGAGWIALTVFRASQQVYMQARTLVPVGATFFSTPTFLNLLGYVFALAFVLVAGLAVAKMCRIRPTYALPLATALMLLVSASHVFLLLRLLYAIRAIYLVPAGVSVLTFLVNNEPLLTFGGIIIVFSAALLLLFRGRSLKVAGPNPAAKRLVKARARGMRRTGRVGLVCVFLSVAVLTVGSHFANGEIQLSPPEEFQNAGNNVAISLSQINDGHLHRFEYPTKDGTKVRFIVIKKAGSAYGVGLDACDICGASGYYEKDGHVICKLCEVAMNIATIGFKGGCNPIPLEYSVSGGKLTVPKAALENSAKIFK</sequence>
<feature type="transmembrane region" description="Helical" evidence="1">
    <location>
        <begin position="231"/>
        <end position="250"/>
    </location>
</feature>
<name>A0A2I1IM40_9ACTO</name>
<keyword evidence="1" id="KW-1133">Transmembrane helix</keyword>
<organism evidence="3 4">
    <name type="scientific">Winkia neuii</name>
    <dbReference type="NCBI Taxonomy" id="33007"/>
    <lineage>
        <taxon>Bacteria</taxon>
        <taxon>Bacillati</taxon>
        <taxon>Actinomycetota</taxon>
        <taxon>Actinomycetes</taxon>
        <taxon>Actinomycetales</taxon>
        <taxon>Actinomycetaceae</taxon>
        <taxon>Winkia</taxon>
    </lineage>
</organism>
<dbReference type="Proteomes" id="UP000235122">
    <property type="component" value="Unassembled WGS sequence"/>
</dbReference>
<keyword evidence="1" id="KW-0472">Membrane</keyword>
<comment type="caution">
    <text evidence="3">The sequence shown here is derived from an EMBL/GenBank/DDBJ whole genome shotgun (WGS) entry which is preliminary data.</text>
</comment>
<dbReference type="InterPro" id="IPR018758">
    <property type="entry name" value="FtrD-like"/>
</dbReference>
<dbReference type="AlphaFoldDB" id="A0A2I1IM40"/>
<dbReference type="Pfam" id="PF10080">
    <property type="entry name" value="FtrD-like"/>
    <property type="match status" value="1"/>
</dbReference>
<reference evidence="3 4" key="1">
    <citation type="submission" date="2017-12" db="EMBL/GenBank/DDBJ databases">
        <title>Phylogenetic diversity of female urinary microbiome.</title>
        <authorList>
            <person name="Thomas-White K."/>
            <person name="Wolfe A.J."/>
        </authorList>
    </citation>
    <scope>NUCLEOTIDE SEQUENCE [LARGE SCALE GENOMIC DNA]</scope>
    <source>
        <strain evidence="3 4">UMB0402</strain>
    </source>
</reference>
<keyword evidence="4" id="KW-1185">Reference proteome</keyword>
<feature type="domain" description="Membrane iron-sulfur containing protein FtrD-like" evidence="2">
    <location>
        <begin position="276"/>
        <end position="376"/>
    </location>
</feature>
<feature type="transmembrane region" description="Helical" evidence="1">
    <location>
        <begin position="59"/>
        <end position="77"/>
    </location>
</feature>
<evidence type="ECO:0000259" key="2">
    <source>
        <dbReference type="Pfam" id="PF10080"/>
    </source>
</evidence>
<dbReference type="EMBL" id="PKKO01000004">
    <property type="protein sequence ID" value="PKY72196.1"/>
    <property type="molecule type" value="Genomic_DNA"/>
</dbReference>
<feature type="transmembrane region" description="Helical" evidence="1">
    <location>
        <begin position="133"/>
        <end position="153"/>
    </location>
</feature>
<evidence type="ECO:0000313" key="3">
    <source>
        <dbReference type="EMBL" id="PKY72196.1"/>
    </source>
</evidence>
<feature type="transmembrane region" description="Helical" evidence="1">
    <location>
        <begin position="21"/>
        <end position="39"/>
    </location>
</feature>
<dbReference type="STRING" id="33007.HMPREF3198_00394"/>
<feature type="transmembrane region" description="Helical" evidence="1">
    <location>
        <begin position="89"/>
        <end position="121"/>
    </location>
</feature>
<evidence type="ECO:0000256" key="1">
    <source>
        <dbReference type="SAM" id="Phobius"/>
    </source>
</evidence>
<feature type="transmembrane region" description="Helical" evidence="1">
    <location>
        <begin position="158"/>
        <end position="176"/>
    </location>
</feature>
<evidence type="ECO:0000313" key="4">
    <source>
        <dbReference type="Proteomes" id="UP000235122"/>
    </source>
</evidence>